<feature type="transmembrane region" description="Helical" evidence="5">
    <location>
        <begin position="36"/>
        <end position="58"/>
    </location>
</feature>
<keyword evidence="3 5" id="KW-1133">Transmembrane helix</keyword>
<evidence type="ECO:0000256" key="5">
    <source>
        <dbReference type="SAM" id="Phobius"/>
    </source>
</evidence>
<evidence type="ECO:0000256" key="4">
    <source>
        <dbReference type="ARBA" id="ARBA00023136"/>
    </source>
</evidence>
<dbReference type="EMBL" id="BK014795">
    <property type="protein sequence ID" value="DAD76061.1"/>
    <property type="molecule type" value="Genomic_DNA"/>
</dbReference>
<dbReference type="GO" id="GO:0016020">
    <property type="term" value="C:membrane"/>
    <property type="evidence" value="ECO:0007669"/>
    <property type="project" value="UniProtKB-SubCell"/>
</dbReference>
<name>A0A8S5M176_9CAUD</name>
<evidence type="ECO:0000256" key="2">
    <source>
        <dbReference type="ARBA" id="ARBA00022692"/>
    </source>
</evidence>
<protein>
    <submittedName>
        <fullName evidence="6">GlpG-like protein</fullName>
    </submittedName>
</protein>
<feature type="transmembrane region" description="Helical" evidence="5">
    <location>
        <begin position="115"/>
        <end position="139"/>
    </location>
</feature>
<dbReference type="InterPro" id="IPR035952">
    <property type="entry name" value="Rhomboid-like_sf"/>
</dbReference>
<sequence length="155" mass="17713">MLRANHATIAALFLIYVLPLDPLGFASEPSYPFWTRLSYMFFHVNIWHLIGNSYALKVMRIGKREIARSYIMAVLASFFSTSPVIGASAMIFATWGERLASAKWKDRAIWASSLVLSYVIPGISWEIHLASSLIGFCWIKLYNLYHDYRLVSRGE</sequence>
<evidence type="ECO:0000256" key="1">
    <source>
        <dbReference type="ARBA" id="ARBA00004141"/>
    </source>
</evidence>
<reference evidence="6" key="1">
    <citation type="journal article" date="2021" name="Proc. Natl. Acad. Sci. U.S.A.">
        <title>A Catalog of Tens of Thousands of Viruses from Human Metagenomes Reveals Hidden Associations with Chronic Diseases.</title>
        <authorList>
            <person name="Tisza M.J."/>
            <person name="Buck C.B."/>
        </authorList>
    </citation>
    <scope>NUCLEOTIDE SEQUENCE</scope>
    <source>
        <strain evidence="6">CtIi96</strain>
    </source>
</reference>
<proteinExistence type="predicted"/>
<dbReference type="Gene3D" id="1.20.1540.10">
    <property type="entry name" value="Rhomboid-like"/>
    <property type="match status" value="1"/>
</dbReference>
<feature type="transmembrane region" description="Helical" evidence="5">
    <location>
        <begin position="70"/>
        <end position="95"/>
    </location>
</feature>
<comment type="subcellular location">
    <subcellularLocation>
        <location evidence="1">Membrane</location>
        <topology evidence="1">Multi-pass membrane protein</topology>
    </subcellularLocation>
</comment>
<evidence type="ECO:0000256" key="3">
    <source>
        <dbReference type="ARBA" id="ARBA00022989"/>
    </source>
</evidence>
<keyword evidence="2 5" id="KW-0812">Transmembrane</keyword>
<dbReference type="SUPFAM" id="SSF144091">
    <property type="entry name" value="Rhomboid-like"/>
    <property type="match status" value="1"/>
</dbReference>
<organism evidence="6">
    <name type="scientific">Podoviridae sp. ctIi96</name>
    <dbReference type="NCBI Taxonomy" id="2826550"/>
    <lineage>
        <taxon>Viruses</taxon>
        <taxon>Duplodnaviria</taxon>
        <taxon>Heunggongvirae</taxon>
        <taxon>Uroviricota</taxon>
        <taxon>Caudoviricetes</taxon>
    </lineage>
</organism>
<keyword evidence="4 5" id="KW-0472">Membrane</keyword>
<accession>A0A8S5M176</accession>
<evidence type="ECO:0000313" key="6">
    <source>
        <dbReference type="EMBL" id="DAD76061.1"/>
    </source>
</evidence>